<evidence type="ECO:0000313" key="3">
    <source>
        <dbReference type="Proteomes" id="UP000033995"/>
    </source>
</evidence>
<evidence type="ECO:0000259" key="1">
    <source>
        <dbReference type="Pfam" id="PF13439"/>
    </source>
</evidence>
<proteinExistence type="predicted"/>
<dbReference type="GO" id="GO:0016758">
    <property type="term" value="F:hexosyltransferase activity"/>
    <property type="evidence" value="ECO:0007669"/>
    <property type="project" value="TreeGrafter"/>
</dbReference>
<dbReference type="Pfam" id="PF13439">
    <property type="entry name" value="Glyco_transf_4"/>
    <property type="match status" value="1"/>
</dbReference>
<gene>
    <name evidence="2" type="ORF">UR38_C0001G0159</name>
</gene>
<dbReference type="EMBL" id="LBOZ01000001">
    <property type="protein sequence ID" value="KKP48363.1"/>
    <property type="molecule type" value="Genomic_DNA"/>
</dbReference>
<dbReference type="Proteomes" id="UP000033995">
    <property type="component" value="Unassembled WGS sequence"/>
</dbReference>
<evidence type="ECO:0000313" key="2">
    <source>
        <dbReference type="EMBL" id="KKP48363.1"/>
    </source>
</evidence>
<accession>A0A0F9ZVA4</accession>
<keyword evidence="2" id="KW-0808">Transferase</keyword>
<dbReference type="PANTHER" id="PTHR45947:SF3">
    <property type="entry name" value="SULFOQUINOVOSYL TRANSFERASE SQD2"/>
    <property type="match status" value="1"/>
</dbReference>
<dbReference type="InterPro" id="IPR028098">
    <property type="entry name" value="Glyco_trans_4-like_N"/>
</dbReference>
<dbReference type="AlphaFoldDB" id="A0A0F9ZVA4"/>
<dbReference type="InterPro" id="IPR050194">
    <property type="entry name" value="Glycosyltransferase_grp1"/>
</dbReference>
<feature type="domain" description="Glycosyltransferase subfamily 4-like N-terminal" evidence="1">
    <location>
        <begin position="12"/>
        <end position="204"/>
    </location>
</feature>
<dbReference type="CDD" id="cd03801">
    <property type="entry name" value="GT4_PimA-like"/>
    <property type="match status" value="1"/>
</dbReference>
<dbReference type="SUPFAM" id="SSF53756">
    <property type="entry name" value="UDP-Glycosyltransferase/glycogen phosphorylase"/>
    <property type="match status" value="1"/>
</dbReference>
<dbReference type="PANTHER" id="PTHR45947">
    <property type="entry name" value="SULFOQUINOVOSYL TRANSFERASE SQD2"/>
    <property type="match status" value="1"/>
</dbReference>
<sequence>MLVPFLPIDQMSGGQTRWYHLIKHLSEKHEITLMSLIKDEEEREYLPQIEKYCKKVYVFKRPKSPWTFRNLFLTLISFNPLVVIRNLSLEERAVIKHELASHKYDLIHAETFYVMPHIPKTKIPIILVEPTIEYSVYQHYVDNEVNALLRPIYMFDVIKLKFWEKFYWKRAERLFAVSEDDKMVMQGEIPDIDVGVISNGVDLDFFESKKVVKKSPPRILYHGNFKWMQNVEAVNLLVHEIWPKVKSEIKEVKLWISGRNIPPEIVEYSKKDKDIEVTESIEDNRDAYKGSTLLVTPIRGPGGTRLKVLEAMASGLPVVSTPVGVAGLGIVEGKEALVSSNMDDLANMVIDLLKNKAKAERIGKAGKEFVKINFDWKGIVAKLNNVYDETKAIRNNS</sequence>
<reference evidence="2 3" key="1">
    <citation type="journal article" date="2015" name="Nature">
        <title>rRNA introns, odd ribosomes, and small enigmatic genomes across a large radiation of phyla.</title>
        <authorList>
            <person name="Brown C.T."/>
            <person name="Hug L.A."/>
            <person name="Thomas B.C."/>
            <person name="Sharon I."/>
            <person name="Castelle C.J."/>
            <person name="Singh A."/>
            <person name="Wilkins M.J."/>
            <person name="Williams K.H."/>
            <person name="Banfield J.F."/>
        </authorList>
    </citation>
    <scope>NUCLEOTIDE SEQUENCE [LARGE SCALE GENOMIC DNA]</scope>
</reference>
<protein>
    <submittedName>
        <fullName evidence="2">Glycosyl transferase, family I</fullName>
    </submittedName>
</protein>
<dbReference type="Pfam" id="PF13692">
    <property type="entry name" value="Glyco_trans_1_4"/>
    <property type="match status" value="1"/>
</dbReference>
<name>A0A0F9ZVA4_9BACT</name>
<comment type="caution">
    <text evidence="2">The sequence shown here is derived from an EMBL/GenBank/DDBJ whole genome shotgun (WGS) entry which is preliminary data.</text>
</comment>
<dbReference type="Gene3D" id="3.40.50.2000">
    <property type="entry name" value="Glycogen Phosphorylase B"/>
    <property type="match status" value="2"/>
</dbReference>
<organism evidence="2 3">
    <name type="scientific">Candidatus Woesebacteria bacterium GW2011_GWA2_33_28</name>
    <dbReference type="NCBI Taxonomy" id="1618561"/>
    <lineage>
        <taxon>Bacteria</taxon>
        <taxon>Candidatus Woeseibacteriota</taxon>
    </lineage>
</organism>